<keyword evidence="2" id="KW-1185">Reference proteome</keyword>
<comment type="caution">
    <text evidence="1">The sequence shown here is derived from an EMBL/GenBank/DDBJ whole genome shotgun (WGS) entry which is preliminary data.</text>
</comment>
<protein>
    <submittedName>
        <fullName evidence="1">Uncharacterized protein</fullName>
    </submittedName>
</protein>
<reference evidence="1" key="1">
    <citation type="submission" date="2022-12" db="EMBL/GenBank/DDBJ databases">
        <title>Chromosome-level genome assembly of the bean flower thrips Megalurothrips usitatus.</title>
        <authorList>
            <person name="Ma L."/>
            <person name="Liu Q."/>
            <person name="Li H."/>
            <person name="Cai W."/>
        </authorList>
    </citation>
    <scope>NUCLEOTIDE SEQUENCE</scope>
    <source>
        <strain evidence="1">Cailab_2022a</strain>
    </source>
</reference>
<dbReference type="AlphaFoldDB" id="A0AAV7X0J8"/>
<gene>
    <name evidence="1" type="ORF">ONE63_004706</name>
</gene>
<accession>A0AAV7X0J8</accession>
<evidence type="ECO:0000313" key="1">
    <source>
        <dbReference type="EMBL" id="KAJ1519414.1"/>
    </source>
</evidence>
<sequence length="184" mass="21080">MQNRCFSLEVSKLGGPQVPGKPKPGKVAVVEGKYRSFNRRRNSWLSFRSQATKQQGSEESTGVLCDDPFDFRSQSNNHPTSEALEEVEHIEKWLTARISTAASKHYGKNLMEVTELIIEHMAFIRDAKLKEDNWKWTLKFKGERICQLWIKLEELSAERWEALTARKRELIAINSSTSSLSPSP</sequence>
<proteinExistence type="predicted"/>
<dbReference type="Proteomes" id="UP001075354">
    <property type="component" value="Chromosome 16"/>
</dbReference>
<organism evidence="1 2">
    <name type="scientific">Megalurothrips usitatus</name>
    <name type="common">bean blossom thrips</name>
    <dbReference type="NCBI Taxonomy" id="439358"/>
    <lineage>
        <taxon>Eukaryota</taxon>
        <taxon>Metazoa</taxon>
        <taxon>Ecdysozoa</taxon>
        <taxon>Arthropoda</taxon>
        <taxon>Hexapoda</taxon>
        <taxon>Insecta</taxon>
        <taxon>Pterygota</taxon>
        <taxon>Neoptera</taxon>
        <taxon>Paraneoptera</taxon>
        <taxon>Thysanoptera</taxon>
        <taxon>Terebrantia</taxon>
        <taxon>Thripoidea</taxon>
        <taxon>Thripidae</taxon>
        <taxon>Megalurothrips</taxon>
    </lineage>
</organism>
<dbReference type="SUPFAM" id="SSF46966">
    <property type="entry name" value="Spectrin repeat"/>
    <property type="match status" value="1"/>
</dbReference>
<evidence type="ECO:0000313" key="2">
    <source>
        <dbReference type="Proteomes" id="UP001075354"/>
    </source>
</evidence>
<dbReference type="EMBL" id="JAPTSV010000016">
    <property type="protein sequence ID" value="KAJ1519414.1"/>
    <property type="molecule type" value="Genomic_DNA"/>
</dbReference>
<name>A0AAV7X0J8_9NEOP</name>